<dbReference type="EMBL" id="BARV01005033">
    <property type="protein sequence ID" value="GAI10314.1"/>
    <property type="molecule type" value="Genomic_DNA"/>
</dbReference>
<gene>
    <name evidence="1" type="ORF">S06H3_10726</name>
</gene>
<reference evidence="1" key="1">
    <citation type="journal article" date="2014" name="Front. Microbiol.">
        <title>High frequency of phylogenetically diverse reductive dehalogenase-homologous genes in deep subseafloor sedimentary metagenomes.</title>
        <authorList>
            <person name="Kawai M."/>
            <person name="Futagami T."/>
            <person name="Toyoda A."/>
            <person name="Takaki Y."/>
            <person name="Nishi S."/>
            <person name="Hori S."/>
            <person name="Arai W."/>
            <person name="Tsubouchi T."/>
            <person name="Morono Y."/>
            <person name="Uchiyama I."/>
            <person name="Ito T."/>
            <person name="Fujiyama A."/>
            <person name="Inagaki F."/>
            <person name="Takami H."/>
        </authorList>
    </citation>
    <scope>NUCLEOTIDE SEQUENCE</scope>
    <source>
        <strain evidence="1">Expedition CK06-06</strain>
    </source>
</reference>
<dbReference type="SUPFAM" id="SSF49899">
    <property type="entry name" value="Concanavalin A-like lectins/glucanases"/>
    <property type="match status" value="1"/>
</dbReference>
<accession>X1MVA7</accession>
<sequence length="260" mass="29964">WVSYASYDSGNGNTGSDHNFTCQWRDEFDSWDTVRWAKATHTWEGNNVDFIPENVVFEDGYMILCLTDSITAGHLDTNPPTVIHARASGNIVTILFSEEVESTSARAALLENPGAFNPIYRTYTQQLEPPIRDISWEEPHSNQLHDALYLQPVSVNQVLGPIVTADNEYLFMRVLGWRDRMDISEQGSKQRWNDVVERLTDRQAAQIFEQYVSEIMQGKQVQFVDHTFWRLVQALAPIYLNVTDEEKEIIKQTFWSEVDP</sequence>
<comment type="caution">
    <text evidence="1">The sequence shown here is derived from an EMBL/GenBank/DDBJ whole genome shotgun (WGS) entry which is preliminary data.</text>
</comment>
<organism evidence="1">
    <name type="scientific">marine sediment metagenome</name>
    <dbReference type="NCBI Taxonomy" id="412755"/>
    <lineage>
        <taxon>unclassified sequences</taxon>
        <taxon>metagenomes</taxon>
        <taxon>ecological metagenomes</taxon>
    </lineage>
</organism>
<name>X1MVA7_9ZZZZ</name>
<feature type="non-terminal residue" evidence="1">
    <location>
        <position position="1"/>
    </location>
</feature>
<dbReference type="Gene3D" id="2.60.120.200">
    <property type="match status" value="1"/>
</dbReference>
<evidence type="ECO:0000313" key="1">
    <source>
        <dbReference type="EMBL" id="GAI10314.1"/>
    </source>
</evidence>
<feature type="non-terminal residue" evidence="1">
    <location>
        <position position="260"/>
    </location>
</feature>
<dbReference type="AlphaFoldDB" id="X1MVA7"/>
<dbReference type="InterPro" id="IPR013320">
    <property type="entry name" value="ConA-like_dom_sf"/>
</dbReference>
<protein>
    <submittedName>
        <fullName evidence="1">Uncharacterized protein</fullName>
    </submittedName>
</protein>
<proteinExistence type="predicted"/>